<protein>
    <submittedName>
        <fullName evidence="1">Uncharacterized protein</fullName>
    </submittedName>
</protein>
<dbReference type="Proteomes" id="UP001145114">
    <property type="component" value="Unassembled WGS sequence"/>
</dbReference>
<keyword evidence="2" id="KW-1185">Reference proteome</keyword>
<feature type="non-terminal residue" evidence="1">
    <location>
        <position position="1"/>
    </location>
</feature>
<reference evidence="1" key="1">
    <citation type="submission" date="2022-06" db="EMBL/GenBank/DDBJ databases">
        <title>Phylogenomic reconstructions and comparative analyses of Kickxellomycotina fungi.</title>
        <authorList>
            <person name="Reynolds N.K."/>
            <person name="Stajich J.E."/>
            <person name="Barry K."/>
            <person name="Grigoriev I.V."/>
            <person name="Crous P."/>
            <person name="Smith M.E."/>
        </authorList>
    </citation>
    <scope>NUCLEOTIDE SEQUENCE</scope>
    <source>
        <strain evidence="1">RSA 2271</strain>
    </source>
</reference>
<dbReference type="EMBL" id="JAMZIH010009321">
    <property type="protein sequence ID" value="KAJ1670335.1"/>
    <property type="molecule type" value="Genomic_DNA"/>
</dbReference>
<sequence length="59" mass="6380">RRIHRRPRLPAECGGASGPATVTPRATRKTSSRNGSRSSGKRPRRARCLRARPLAASSS</sequence>
<gene>
    <name evidence="1" type="ORF">EV182_008273</name>
</gene>
<evidence type="ECO:0000313" key="2">
    <source>
        <dbReference type="Proteomes" id="UP001145114"/>
    </source>
</evidence>
<evidence type="ECO:0000313" key="1">
    <source>
        <dbReference type="EMBL" id="KAJ1670335.1"/>
    </source>
</evidence>
<organism evidence="1 2">
    <name type="scientific">Spiromyces aspiralis</name>
    <dbReference type="NCBI Taxonomy" id="68401"/>
    <lineage>
        <taxon>Eukaryota</taxon>
        <taxon>Fungi</taxon>
        <taxon>Fungi incertae sedis</taxon>
        <taxon>Zoopagomycota</taxon>
        <taxon>Kickxellomycotina</taxon>
        <taxon>Kickxellomycetes</taxon>
        <taxon>Kickxellales</taxon>
        <taxon>Kickxellaceae</taxon>
        <taxon>Spiromyces</taxon>
    </lineage>
</organism>
<feature type="non-terminal residue" evidence="1">
    <location>
        <position position="59"/>
    </location>
</feature>
<proteinExistence type="predicted"/>
<name>A0ACC1H6J5_9FUNG</name>
<accession>A0ACC1H6J5</accession>
<comment type="caution">
    <text evidence="1">The sequence shown here is derived from an EMBL/GenBank/DDBJ whole genome shotgun (WGS) entry which is preliminary data.</text>
</comment>